<proteinExistence type="inferred from homology"/>
<sequence length="345" mass="38227">MIRNIIFTLLAITLVMGCSSKKKDMQKQETAEAIPVKVMKLEKKNIAKTLDYTATLQADEQVYYAPAATGRIGKIYVEVGDRIRKGQLLVEMDPTNLRQAEVQLKNLETEYNRAVKLNETGSISKQAYDAAVTNYEVAKSNFDFLNENTKMLAPFDGIVTGKYFEDGELYTGVAMGGAAKPSIIAIEKINPLKAYVNLSEQYFLSVKKGTPVELKSNIFPDRTFNGMVNIVYPTIDPASRTFTVEVKIPNKDEALRPGMYGTINFFIGETETVVVPALAVLKLQGANNRYVFLNKEGKAKRVDVTLGRRFEDQVEVISNEIGEGDELVVVGQGRLVDGSLLSIVE</sequence>
<dbReference type="Proteomes" id="UP000004892">
    <property type="component" value="Unassembled WGS sequence"/>
</dbReference>
<evidence type="ECO:0000256" key="1">
    <source>
        <dbReference type="ARBA" id="ARBA00009477"/>
    </source>
</evidence>
<dbReference type="STRING" id="742817.HMPREF9449_02767"/>
<dbReference type="FunFam" id="2.40.30.170:FF:000010">
    <property type="entry name" value="Efflux RND transporter periplasmic adaptor subunit"/>
    <property type="match status" value="1"/>
</dbReference>
<dbReference type="Gene3D" id="2.40.30.170">
    <property type="match status" value="1"/>
</dbReference>
<dbReference type="HOGENOM" id="CLU_018816_1_2_10"/>
<dbReference type="GeneID" id="98070292"/>
<dbReference type="Gene3D" id="2.40.50.100">
    <property type="match status" value="1"/>
</dbReference>
<dbReference type="RefSeq" id="WP_009137911.1">
    <property type="nucleotide sequence ID" value="NZ_JH594597.1"/>
</dbReference>
<comment type="similarity">
    <text evidence="1">Belongs to the membrane fusion protein (MFP) (TC 8.A.1) family.</text>
</comment>
<dbReference type="EMBL" id="ADMC01000030">
    <property type="protein sequence ID" value="EHP45474.1"/>
    <property type="molecule type" value="Genomic_DNA"/>
</dbReference>
<organism evidence="4 5">
    <name type="scientific">Odoribacter laneus YIT 12061</name>
    <dbReference type="NCBI Taxonomy" id="742817"/>
    <lineage>
        <taxon>Bacteria</taxon>
        <taxon>Pseudomonadati</taxon>
        <taxon>Bacteroidota</taxon>
        <taxon>Bacteroidia</taxon>
        <taxon>Bacteroidales</taxon>
        <taxon>Odoribacteraceae</taxon>
        <taxon>Odoribacter</taxon>
    </lineage>
</organism>
<evidence type="ECO:0000313" key="4">
    <source>
        <dbReference type="EMBL" id="EHP45474.1"/>
    </source>
</evidence>
<dbReference type="PATRIC" id="fig|742817.3.peg.2958"/>
<reference evidence="4 5" key="1">
    <citation type="submission" date="2012-01" db="EMBL/GenBank/DDBJ databases">
        <title>The Genome Sequence of Odoribacter laneus YIT 12061.</title>
        <authorList>
            <consortium name="The Broad Institute Genome Sequencing Platform"/>
            <person name="Earl A."/>
            <person name="Ward D."/>
            <person name="Feldgarden M."/>
            <person name="Gevers D."/>
            <person name="Morotomi M."/>
            <person name="Young S.K."/>
            <person name="Zeng Q."/>
            <person name="Gargeya S."/>
            <person name="Fitzgerald M."/>
            <person name="Haas B."/>
            <person name="Abouelleil A."/>
            <person name="Alvarado L."/>
            <person name="Arachchi H.M."/>
            <person name="Berlin A."/>
            <person name="Chapman S.B."/>
            <person name="Gearin G."/>
            <person name="Goldberg J."/>
            <person name="Griggs A."/>
            <person name="Gujja S."/>
            <person name="Hansen M."/>
            <person name="Heiman D."/>
            <person name="Howarth C."/>
            <person name="Larimer J."/>
            <person name="Lui A."/>
            <person name="MacDonald P.J.P."/>
            <person name="McCowen C."/>
            <person name="Montmayeur A."/>
            <person name="Murphy C."/>
            <person name="Neiman D."/>
            <person name="Pearson M."/>
            <person name="Priest M."/>
            <person name="Roberts A."/>
            <person name="Saif S."/>
            <person name="Shea T."/>
            <person name="Sisk P."/>
            <person name="Stolte C."/>
            <person name="Sykes S."/>
            <person name="Wortman J."/>
            <person name="Nusbaum C."/>
            <person name="Birren B."/>
        </authorList>
    </citation>
    <scope>NUCLEOTIDE SEQUENCE [LARGE SCALE GENOMIC DNA]</scope>
    <source>
        <strain evidence="4 5">YIT 12061</strain>
    </source>
</reference>
<dbReference type="AlphaFoldDB" id="H1DKI1"/>
<dbReference type="SUPFAM" id="SSF111369">
    <property type="entry name" value="HlyD-like secretion proteins"/>
    <property type="match status" value="1"/>
</dbReference>
<dbReference type="InterPro" id="IPR058625">
    <property type="entry name" value="MdtA-like_BSH"/>
</dbReference>
<feature type="domain" description="CusB-like beta-barrel" evidence="3">
    <location>
        <begin position="197"/>
        <end position="265"/>
    </location>
</feature>
<dbReference type="InterPro" id="IPR006143">
    <property type="entry name" value="RND_pump_MFP"/>
</dbReference>
<feature type="domain" description="Multidrug resistance protein MdtA-like barrel-sandwich hybrid" evidence="2">
    <location>
        <begin position="65"/>
        <end position="169"/>
    </location>
</feature>
<dbReference type="eggNOG" id="COG0845">
    <property type="taxonomic scope" value="Bacteria"/>
</dbReference>
<dbReference type="InterPro" id="IPR058792">
    <property type="entry name" value="Beta-barrel_RND_2"/>
</dbReference>
<dbReference type="GO" id="GO:1990281">
    <property type="term" value="C:efflux pump complex"/>
    <property type="evidence" value="ECO:0007669"/>
    <property type="project" value="TreeGrafter"/>
</dbReference>
<dbReference type="Gene3D" id="1.10.287.470">
    <property type="entry name" value="Helix hairpin bin"/>
    <property type="match status" value="1"/>
</dbReference>
<evidence type="ECO:0000259" key="2">
    <source>
        <dbReference type="Pfam" id="PF25917"/>
    </source>
</evidence>
<gene>
    <name evidence="4" type="ORF">HMPREF9449_02767</name>
</gene>
<dbReference type="Pfam" id="PF25917">
    <property type="entry name" value="BSH_RND"/>
    <property type="match status" value="1"/>
</dbReference>
<dbReference type="GO" id="GO:0015562">
    <property type="term" value="F:efflux transmembrane transporter activity"/>
    <property type="evidence" value="ECO:0007669"/>
    <property type="project" value="TreeGrafter"/>
</dbReference>
<comment type="caution">
    <text evidence="4">The sequence shown here is derived from an EMBL/GenBank/DDBJ whole genome shotgun (WGS) entry which is preliminary data.</text>
</comment>
<dbReference type="PANTHER" id="PTHR30469">
    <property type="entry name" value="MULTIDRUG RESISTANCE PROTEIN MDTA"/>
    <property type="match status" value="1"/>
</dbReference>
<dbReference type="Pfam" id="PF25954">
    <property type="entry name" value="Beta-barrel_RND_2"/>
    <property type="match status" value="1"/>
</dbReference>
<dbReference type="PROSITE" id="PS51257">
    <property type="entry name" value="PROKAR_LIPOPROTEIN"/>
    <property type="match status" value="1"/>
</dbReference>
<dbReference type="Gene3D" id="2.40.420.20">
    <property type="match status" value="1"/>
</dbReference>
<evidence type="ECO:0000313" key="5">
    <source>
        <dbReference type="Proteomes" id="UP000004892"/>
    </source>
</evidence>
<name>H1DKI1_9BACT</name>
<dbReference type="NCBIfam" id="TIGR01730">
    <property type="entry name" value="RND_mfp"/>
    <property type="match status" value="1"/>
</dbReference>
<keyword evidence="5" id="KW-1185">Reference proteome</keyword>
<protein>
    <submittedName>
        <fullName evidence="4">Efflux transporter, RND family, MFP subunit</fullName>
    </submittedName>
</protein>
<accession>H1DKI1</accession>
<evidence type="ECO:0000259" key="3">
    <source>
        <dbReference type="Pfam" id="PF25954"/>
    </source>
</evidence>